<name>A0A6H2A1X0_9ZZZZ</name>
<reference evidence="1" key="1">
    <citation type="submission" date="2020-03" db="EMBL/GenBank/DDBJ databases">
        <title>The deep terrestrial virosphere.</title>
        <authorList>
            <person name="Holmfeldt K."/>
            <person name="Nilsson E."/>
            <person name="Simone D."/>
            <person name="Lopez-Fernandez M."/>
            <person name="Wu X."/>
            <person name="de Brujin I."/>
            <person name="Lundin D."/>
            <person name="Andersson A."/>
            <person name="Bertilsson S."/>
            <person name="Dopson M."/>
        </authorList>
    </citation>
    <scope>NUCLEOTIDE SEQUENCE</scope>
    <source>
        <strain evidence="1">TM448A04443</strain>
    </source>
</reference>
<dbReference type="EMBL" id="MT144484">
    <property type="protein sequence ID" value="QJA54183.1"/>
    <property type="molecule type" value="Genomic_DNA"/>
</dbReference>
<organism evidence="1">
    <name type="scientific">viral metagenome</name>
    <dbReference type="NCBI Taxonomy" id="1070528"/>
    <lineage>
        <taxon>unclassified sequences</taxon>
        <taxon>metagenomes</taxon>
        <taxon>organismal metagenomes</taxon>
    </lineage>
</organism>
<protein>
    <submittedName>
        <fullName evidence="1">Uncharacterized protein</fullName>
    </submittedName>
</protein>
<accession>A0A6H2A1X0</accession>
<dbReference type="AlphaFoldDB" id="A0A6H2A1X0"/>
<sequence>MAMNKKLYKRIIKLHEEGLSRLMTIKLFITMAKNENDAAEAIEEFYTTVYRKELKHWFIGEALERTEDDATL</sequence>
<gene>
    <name evidence="1" type="ORF">TM448A04443_0002</name>
</gene>
<proteinExistence type="predicted"/>
<evidence type="ECO:0000313" key="1">
    <source>
        <dbReference type="EMBL" id="QJA54183.1"/>
    </source>
</evidence>